<keyword evidence="4 9" id="KW-0378">Hydrolase</keyword>
<evidence type="ECO:0000256" key="6">
    <source>
        <dbReference type="ARBA" id="ARBA00022997"/>
    </source>
</evidence>
<dbReference type="CDD" id="cd14843">
    <property type="entry name" value="D-Ala-D-Ala_dipeptidase_like"/>
    <property type="match status" value="1"/>
</dbReference>
<feature type="active site" description="Proton donor/acceptor" evidence="9">
    <location>
        <position position="211"/>
    </location>
</feature>
<gene>
    <name evidence="9" type="primary">ddpX</name>
    <name evidence="10" type="ORF">SAMN05661010_03160</name>
</gene>
<dbReference type="STRING" id="119000.SAMN05661010_03160"/>
<evidence type="ECO:0000313" key="10">
    <source>
        <dbReference type="EMBL" id="SDM02798.1"/>
    </source>
</evidence>
<keyword evidence="11" id="KW-1185">Reference proteome</keyword>
<dbReference type="Pfam" id="PF01427">
    <property type="entry name" value="Peptidase_M15"/>
    <property type="match status" value="1"/>
</dbReference>
<comment type="cofactor">
    <cofactor evidence="9">
        <name>Zn(2+)</name>
        <dbReference type="ChEBI" id="CHEBI:29105"/>
    </cofactor>
    <text evidence="9">Binds 1 zinc ion per subunit.</text>
</comment>
<evidence type="ECO:0000256" key="9">
    <source>
        <dbReference type="HAMAP-Rule" id="MF_01924"/>
    </source>
</evidence>
<name>A0A1G9PVJ5_9GAMM</name>
<protein>
    <recommendedName>
        <fullName evidence="9">D-alanyl-D-alanine dipeptidase</fullName>
        <shortName evidence="9">D-Ala-D-Ala dipeptidase</shortName>
        <ecNumber evidence="9">3.4.13.22</ecNumber>
    </recommendedName>
</protein>
<keyword evidence="7 9" id="KW-0482">Metalloprotease</keyword>
<reference evidence="10 11" key="1">
    <citation type="submission" date="2016-10" db="EMBL/GenBank/DDBJ databases">
        <authorList>
            <person name="de Groot N.N."/>
        </authorList>
    </citation>
    <scope>NUCLEOTIDE SEQUENCE [LARGE SCALE GENOMIC DNA]</scope>
    <source>
        <strain evidence="10 11">DSM 14789</strain>
    </source>
</reference>
<keyword evidence="2 9" id="KW-0645">Protease</keyword>
<dbReference type="GO" id="GO:0160237">
    <property type="term" value="F:D-Ala-D-Ala dipeptidase activity"/>
    <property type="evidence" value="ECO:0007669"/>
    <property type="project" value="UniProtKB-EC"/>
</dbReference>
<keyword evidence="5 9" id="KW-0862">Zinc</keyword>
<dbReference type="Proteomes" id="UP000198654">
    <property type="component" value="Unassembled WGS sequence"/>
</dbReference>
<accession>A0A1G9PVJ5</accession>
<evidence type="ECO:0000256" key="3">
    <source>
        <dbReference type="ARBA" id="ARBA00022723"/>
    </source>
</evidence>
<dbReference type="EMBL" id="FNGI01000010">
    <property type="protein sequence ID" value="SDM02798.1"/>
    <property type="molecule type" value="Genomic_DNA"/>
</dbReference>
<organism evidence="10 11">
    <name type="scientific">Modicisalibacter muralis</name>
    <dbReference type="NCBI Taxonomy" id="119000"/>
    <lineage>
        <taxon>Bacteria</taxon>
        <taxon>Pseudomonadati</taxon>
        <taxon>Pseudomonadota</taxon>
        <taxon>Gammaproteobacteria</taxon>
        <taxon>Oceanospirillales</taxon>
        <taxon>Halomonadaceae</taxon>
        <taxon>Modicisalibacter</taxon>
    </lineage>
</organism>
<dbReference type="Gene3D" id="3.30.1380.10">
    <property type="match status" value="1"/>
</dbReference>
<evidence type="ECO:0000256" key="4">
    <source>
        <dbReference type="ARBA" id="ARBA00022801"/>
    </source>
</evidence>
<comment type="function">
    <text evidence="9">Catalyzes hydrolysis of the D-alanyl-D-alanine dipeptide.</text>
</comment>
<dbReference type="GO" id="GO:0071555">
    <property type="term" value="P:cell wall organization"/>
    <property type="evidence" value="ECO:0007669"/>
    <property type="project" value="UniProtKB-KW"/>
</dbReference>
<dbReference type="GO" id="GO:0008270">
    <property type="term" value="F:zinc ion binding"/>
    <property type="evidence" value="ECO:0007669"/>
    <property type="project" value="UniProtKB-UniRule"/>
</dbReference>
<evidence type="ECO:0000256" key="8">
    <source>
        <dbReference type="ARBA" id="ARBA00023316"/>
    </source>
</evidence>
<evidence type="ECO:0000256" key="1">
    <source>
        <dbReference type="ARBA" id="ARBA00001362"/>
    </source>
</evidence>
<dbReference type="PANTHER" id="PTHR43126:SF2">
    <property type="entry name" value="D-ALANYL-D-ALANINE DIPEPTIDASE"/>
    <property type="match status" value="1"/>
</dbReference>
<keyword evidence="3 9" id="KW-0479">Metal-binding</keyword>
<dbReference type="AlphaFoldDB" id="A0A1G9PVJ5"/>
<feature type="binding site" evidence="9">
    <location>
        <position position="147"/>
    </location>
    <ligand>
        <name>Zn(2+)</name>
        <dbReference type="ChEBI" id="CHEBI:29105"/>
        <note>catalytic</note>
    </ligand>
</feature>
<dbReference type="EC" id="3.4.13.22" evidence="9"/>
<feature type="site" description="Transition state stabilizer" evidence="9">
    <location>
        <position position="91"/>
    </location>
</feature>
<dbReference type="RefSeq" id="WP_217636603.1">
    <property type="nucleotide sequence ID" value="NZ_FNGI01000010.1"/>
</dbReference>
<dbReference type="InterPro" id="IPR009045">
    <property type="entry name" value="Zn_M74/Hedgehog-like"/>
</dbReference>
<proteinExistence type="inferred from homology"/>
<dbReference type="GO" id="GO:0008237">
    <property type="term" value="F:metallopeptidase activity"/>
    <property type="evidence" value="ECO:0007669"/>
    <property type="project" value="UniProtKB-KW"/>
</dbReference>
<evidence type="ECO:0000256" key="7">
    <source>
        <dbReference type="ARBA" id="ARBA00023049"/>
    </source>
</evidence>
<feature type="binding site" evidence="9">
    <location>
        <position position="140"/>
    </location>
    <ligand>
        <name>Zn(2+)</name>
        <dbReference type="ChEBI" id="CHEBI:29105"/>
        <note>catalytic</note>
    </ligand>
</feature>
<comment type="catalytic activity">
    <reaction evidence="1 9">
        <text>D-alanyl-D-alanine + H2O = 2 D-alanine</text>
        <dbReference type="Rhea" id="RHEA:20661"/>
        <dbReference type="ChEBI" id="CHEBI:15377"/>
        <dbReference type="ChEBI" id="CHEBI:57416"/>
        <dbReference type="ChEBI" id="CHEBI:57822"/>
        <dbReference type="EC" id="3.4.13.22"/>
    </reaction>
</comment>
<comment type="similarity">
    <text evidence="9">Belongs to the peptidase M15D family.</text>
</comment>
<evidence type="ECO:0000256" key="5">
    <source>
        <dbReference type="ARBA" id="ARBA00022833"/>
    </source>
</evidence>
<dbReference type="PANTHER" id="PTHR43126">
    <property type="entry name" value="D-ALANYL-D-ALANINE DIPEPTIDASE"/>
    <property type="match status" value="1"/>
</dbReference>
<feature type="binding site" evidence="9">
    <location>
        <position position="214"/>
    </location>
    <ligand>
        <name>Zn(2+)</name>
        <dbReference type="ChEBI" id="CHEBI:29105"/>
        <note>catalytic</note>
    </ligand>
</feature>
<keyword evidence="6 9" id="KW-0224">Dipeptidase</keyword>
<evidence type="ECO:0000256" key="2">
    <source>
        <dbReference type="ARBA" id="ARBA00022670"/>
    </source>
</evidence>
<evidence type="ECO:0000313" key="11">
    <source>
        <dbReference type="Proteomes" id="UP000198654"/>
    </source>
</evidence>
<sequence length="249" mass="28160">MNLAMTYPPIPTRPEPDWSQVTALPIQGCQSPLVPMSLVPPPVVIYPVYAKRGIPGAVAECHVRPEVHRRLLQAARGLPEGLSLVLLDAWRPWRVQQYLFDTLFAAIRARHGELDDESLLARTREFVSLPSRDPAAPSPHLTGGAVDVTLCDENGLQLDMGTAFDEAVPASHSDYFECHAPADDAQRRARDNRRLLYHTMSEAGFTNLPSEWWHYDFGDQLWAWYRGENAALYGPIELESIEDHWRRQL</sequence>
<keyword evidence="8" id="KW-0961">Cell wall biogenesis/degradation</keyword>
<dbReference type="HAMAP" id="MF_01924">
    <property type="entry name" value="A_A_dipeptidase"/>
    <property type="match status" value="1"/>
</dbReference>
<dbReference type="InterPro" id="IPR000755">
    <property type="entry name" value="A_A_dipeptidase"/>
</dbReference>
<dbReference type="GO" id="GO:0006508">
    <property type="term" value="P:proteolysis"/>
    <property type="evidence" value="ECO:0007669"/>
    <property type="project" value="UniProtKB-KW"/>
</dbReference>
<dbReference type="SUPFAM" id="SSF55166">
    <property type="entry name" value="Hedgehog/DD-peptidase"/>
    <property type="match status" value="1"/>
</dbReference>